<reference evidence="1 2" key="1">
    <citation type="submission" date="2018-09" db="EMBL/GenBank/DDBJ databases">
        <title>YIM 75000 draft genome.</title>
        <authorList>
            <person name="Tang S."/>
            <person name="Feng Y."/>
        </authorList>
    </citation>
    <scope>NUCLEOTIDE SEQUENCE [LARGE SCALE GENOMIC DNA]</scope>
    <source>
        <strain evidence="1 2">YIM 75000</strain>
    </source>
</reference>
<keyword evidence="2" id="KW-1185">Reference proteome</keyword>
<dbReference type="InterPro" id="IPR046037">
    <property type="entry name" value="DUF5995"/>
</dbReference>
<dbReference type="AlphaFoldDB" id="A0A3A3ZME4"/>
<dbReference type="Proteomes" id="UP000265614">
    <property type="component" value="Unassembled WGS sequence"/>
</dbReference>
<dbReference type="OrthoDB" id="583431at2"/>
<name>A0A3A3ZME4_9ACTN</name>
<gene>
    <name evidence="1" type="ORF">D5H78_02200</name>
</gene>
<dbReference type="RefSeq" id="WP_119948741.1">
    <property type="nucleotide sequence ID" value="NZ_QZEZ01000001.1"/>
</dbReference>
<protein>
    <submittedName>
        <fullName evidence="1">Uncharacterized protein</fullName>
    </submittedName>
</protein>
<accession>A0A3A3ZME4</accession>
<evidence type="ECO:0000313" key="2">
    <source>
        <dbReference type="Proteomes" id="UP000265614"/>
    </source>
</evidence>
<comment type="caution">
    <text evidence="1">The sequence shown here is derived from an EMBL/GenBank/DDBJ whole genome shotgun (WGS) entry which is preliminary data.</text>
</comment>
<sequence>MAAASAVLVTGAGAGGASASLVAGGDGRDPLMLGWTSVLPPAVGTYDPGSEDACRSGRPQCLERTLRWMRADLDRLAAACHHSSVFALSYLRTTEEYGRAVATPGFFEDPRFLNHYDAVFAEFYVRAREDWDAGRRGDVPPAWRVAFEAAEQRRVPAAADLLLGINAHVNRDLPFVLAGIGLRAPDGTSRKRDHDAVNVFLNRVTEDLIDEAARRFDPSIDDAELPLGLTWTTLMQLLLTWRETAWRNAERLVAAPDEAARARVAAQVEATAEAYARSVVLLTSYLPPLTSPAARERHCAVHGRG</sequence>
<dbReference type="Pfam" id="PF19458">
    <property type="entry name" value="DUF5995"/>
    <property type="match status" value="1"/>
</dbReference>
<dbReference type="EMBL" id="QZEZ01000001">
    <property type="protein sequence ID" value="RJK97815.1"/>
    <property type="molecule type" value="Genomic_DNA"/>
</dbReference>
<evidence type="ECO:0000313" key="1">
    <source>
        <dbReference type="EMBL" id="RJK97815.1"/>
    </source>
</evidence>
<proteinExistence type="predicted"/>
<organism evidence="1 2">
    <name type="scientific">Vallicoccus soli</name>
    <dbReference type="NCBI Taxonomy" id="2339232"/>
    <lineage>
        <taxon>Bacteria</taxon>
        <taxon>Bacillati</taxon>
        <taxon>Actinomycetota</taxon>
        <taxon>Actinomycetes</taxon>
        <taxon>Motilibacterales</taxon>
        <taxon>Vallicoccaceae</taxon>
        <taxon>Vallicoccus</taxon>
    </lineage>
</organism>